<dbReference type="InterPro" id="IPR030791">
    <property type="entry name" value="Rotatin"/>
</dbReference>
<evidence type="ECO:0000313" key="4">
    <source>
        <dbReference type="EMBL" id="KAJ1204448.1"/>
    </source>
</evidence>
<dbReference type="Pfam" id="PF14726">
    <property type="entry name" value="RTTN_N"/>
    <property type="match status" value="1"/>
</dbReference>
<reference evidence="4" key="1">
    <citation type="journal article" date="2022" name="bioRxiv">
        <title>Sequencing and chromosome-scale assembly of the giantPleurodeles waltlgenome.</title>
        <authorList>
            <person name="Brown T."/>
            <person name="Elewa A."/>
            <person name="Iarovenko S."/>
            <person name="Subramanian E."/>
            <person name="Araus A.J."/>
            <person name="Petzold A."/>
            <person name="Susuki M."/>
            <person name="Suzuki K.-i.T."/>
            <person name="Hayashi T."/>
            <person name="Toyoda A."/>
            <person name="Oliveira C."/>
            <person name="Osipova E."/>
            <person name="Leigh N.D."/>
            <person name="Simon A."/>
            <person name="Yun M.H."/>
        </authorList>
    </citation>
    <scope>NUCLEOTIDE SEQUENCE</scope>
    <source>
        <strain evidence="4">20211129_DDA</strain>
        <tissue evidence="4">Liver</tissue>
    </source>
</reference>
<dbReference type="PANTHER" id="PTHR31691">
    <property type="entry name" value="ROTATIN"/>
    <property type="match status" value="1"/>
</dbReference>
<dbReference type="GO" id="GO:0005813">
    <property type="term" value="C:centrosome"/>
    <property type="evidence" value="ECO:0007669"/>
    <property type="project" value="InterPro"/>
</dbReference>
<dbReference type="Proteomes" id="UP001066276">
    <property type="component" value="Chromosome 2_1"/>
</dbReference>
<evidence type="ECO:0008006" key="6">
    <source>
        <dbReference type="Google" id="ProtNLM"/>
    </source>
</evidence>
<dbReference type="GO" id="GO:0032053">
    <property type="term" value="P:ciliary basal body organization"/>
    <property type="evidence" value="ECO:0007669"/>
    <property type="project" value="TreeGrafter"/>
</dbReference>
<dbReference type="EMBL" id="JANPWB010000003">
    <property type="protein sequence ID" value="KAJ1204448.1"/>
    <property type="molecule type" value="Genomic_DNA"/>
</dbReference>
<evidence type="ECO:0000259" key="2">
    <source>
        <dbReference type="Pfam" id="PF04826"/>
    </source>
</evidence>
<dbReference type="GO" id="GO:0005814">
    <property type="term" value="C:centriole"/>
    <property type="evidence" value="ECO:0007669"/>
    <property type="project" value="TreeGrafter"/>
</dbReference>
<evidence type="ECO:0000256" key="1">
    <source>
        <dbReference type="SAM" id="MobiDB-lite"/>
    </source>
</evidence>
<feature type="compositionally biased region" description="Low complexity" evidence="1">
    <location>
        <begin position="314"/>
        <end position="325"/>
    </location>
</feature>
<dbReference type="GO" id="GO:0010457">
    <property type="term" value="P:centriole-centriole cohesion"/>
    <property type="evidence" value="ECO:0007669"/>
    <property type="project" value="TreeGrafter"/>
</dbReference>
<organism evidence="4 5">
    <name type="scientific">Pleurodeles waltl</name>
    <name type="common">Iberian ribbed newt</name>
    <dbReference type="NCBI Taxonomy" id="8319"/>
    <lineage>
        <taxon>Eukaryota</taxon>
        <taxon>Metazoa</taxon>
        <taxon>Chordata</taxon>
        <taxon>Craniata</taxon>
        <taxon>Vertebrata</taxon>
        <taxon>Euteleostomi</taxon>
        <taxon>Amphibia</taxon>
        <taxon>Batrachia</taxon>
        <taxon>Caudata</taxon>
        <taxon>Salamandroidea</taxon>
        <taxon>Salamandridae</taxon>
        <taxon>Pleurodelinae</taxon>
        <taxon>Pleurodeles</taxon>
    </lineage>
</organism>
<feature type="region of interest" description="Disordered" evidence="1">
    <location>
        <begin position="293"/>
        <end position="367"/>
    </location>
</feature>
<comment type="caution">
    <text evidence="4">The sequence shown here is derived from an EMBL/GenBank/DDBJ whole genome shotgun (WGS) entry which is preliminary data.</text>
</comment>
<evidence type="ECO:0000313" key="5">
    <source>
        <dbReference type="Proteomes" id="UP001066276"/>
    </source>
</evidence>
<dbReference type="Gene3D" id="1.25.10.10">
    <property type="entry name" value="Leucine-rich Repeat Variant"/>
    <property type="match status" value="1"/>
</dbReference>
<dbReference type="InterPro" id="IPR006911">
    <property type="entry name" value="ARM-rpt_dom"/>
</dbReference>
<dbReference type="GO" id="GO:0036064">
    <property type="term" value="C:ciliary basal body"/>
    <property type="evidence" value="ECO:0007669"/>
    <property type="project" value="InterPro"/>
</dbReference>
<dbReference type="InterPro" id="IPR029249">
    <property type="entry name" value="Rotatin_N"/>
</dbReference>
<evidence type="ECO:0000259" key="3">
    <source>
        <dbReference type="Pfam" id="PF14726"/>
    </source>
</evidence>
<dbReference type="GO" id="GO:0007099">
    <property type="term" value="P:centriole replication"/>
    <property type="evidence" value="ECO:0007669"/>
    <property type="project" value="TreeGrafter"/>
</dbReference>
<accession>A0AAV7VT15</accession>
<dbReference type="PANTHER" id="PTHR31691:SF1">
    <property type="entry name" value="ROTATIN"/>
    <property type="match status" value="1"/>
</dbReference>
<dbReference type="InterPro" id="IPR011989">
    <property type="entry name" value="ARM-like"/>
</dbReference>
<name>A0AAV7VT15_PLEWA</name>
<dbReference type="Pfam" id="PF04826">
    <property type="entry name" value="Arm_2"/>
    <property type="match status" value="1"/>
</dbReference>
<gene>
    <name evidence="4" type="ORF">NDU88_008226</name>
</gene>
<dbReference type="SUPFAM" id="SSF48371">
    <property type="entry name" value="ARM repeat"/>
    <property type="match status" value="2"/>
</dbReference>
<protein>
    <recommendedName>
        <fullName evidence="6">Rotatin</fullName>
    </recommendedName>
</protein>
<proteinExistence type="predicted"/>
<feature type="domain" description="Rotatin N-terminal" evidence="3">
    <location>
        <begin position="16"/>
        <end position="112"/>
    </location>
</feature>
<feature type="domain" description="Armadillo repeat-containing" evidence="2">
    <location>
        <begin position="2026"/>
        <end position="2149"/>
    </location>
</feature>
<feature type="compositionally biased region" description="Polar residues" evidence="1">
    <location>
        <begin position="344"/>
        <end position="364"/>
    </location>
</feature>
<sequence>MDVSALLKKLGHQLVEIRERALKNLLCKLDHNLISYADLVQEKSLFVLLLEWFNFPNVPMKEDVLKLLNKLVKHPSAAQWLVEIGAVEFFSQLRCSVEPDLQAAVDGILDGLFVLNPQELTGYLTEYNQEPPQPLGSYTVLPPEDEIVAGYFHQDNQDSQSTEIPLKKPVVVCQGVKCLKISTFPWLTLTTTDRHVLSSNESSIRSNNHRLVWNTCELLQDVIMQDFPAEIFLQRPRIVQSLLSLLKLAFGRDGKHYLALNAVSCLHQLCICLRTRLKFHRDHNFFCSKQDNVSQNSSVSYGPEAQAVPNSQNPSPGSSCSPRPSVIGRTGQRLRGDGQDWDDASSSGRSSQPQINSRTSTASPLNMGHIEMPMIENEDILELQFQQISLPQFCVSVLEFAVPLLRTGSRKTTMQVLELLTENMLLIGEALSDEVWEDCSPIGQELRGKLLVSLDSLGESVHYHKSNTGSEQPGPLLMHHRTAFLSISLLTVRLLQTLLPVEKASEILPDSLKSALFILSMDMPFCLTYPNVHESTTAYLEQLNPENYSIYKQAAITVHSIECTCTFMTNVKKQGEKNLPELLELAEQALNSLSYHQHYPLIHEFIHVCSDIWKSAQATTSLLAGSQKVFLRLLSHSVSSVKREVYRCCLDTVKECLGIQNVTKTVSSICHGVHFLLQPRVLYEISTFGLQDSSNEVNSAAKGILLYLLQGRLMMTALTWNKFMEALHPVIAVLQGYANPEDPLGNCILTLSEKTSDKGGSILPKTVRLATVLRLLFCKKQSVRSLALKYLTFHLMSEEGSSLKRPKLQGTVLSSAVNLFILDKPLELKLDDTGTSFFKAETVKKVYEILISETVDLALRKSAAEQLAVIMQDVTMHEVVKNLGVVEKILNFLTECINQDGKIMECMVLPCLTLLRKLVYADAAVRLSLAQQTSVLLTLIRVSLLMQNESTILTEVAAVLCLLLFDDVSKADAWSDGISIDYSTAPPFSLPAAVVRRFHLPVRVTGHHVVSPYCVPLPLSDDYLASKPVSDMLKMAWNLSWYHGIDGVLLKPTDSGTETQEFLYTLRLSTEDIVIMRVTHTASGLQECLDSITHAVSHGEVKTAVARMSFYLLNDRLSLKCSVDSSMSTLKCLPWHTVLNRFWQVLPASIEDEKLLADVISFLTKLLRDQRKASDVEDLTWILERLLKHNPNPLLDLLEQIESQGKHESDDAQIAVRHHLQKQLVLFFNTLLASFLAVTDRKCLILAGAFRTQLALKLLQCLRVTDAPHFYGLPSLERTLRGMVHVTALPGWSTYSPTFEPFTICTKYLTGLLEVISSFYVEWGGNAQSYMGKGVTKSTVLCLLHLSHEMMTQVKNTEWVSLWSLPYDNGNEEQTSTPLGLAWLIPLWVDRDPEVRFTSLSIGSSVASVEEGCIALADSCQNISGGLWGTVLNILLDHTECSMVRREAAYILQNLLVIPMPADMEETEGCSWQGPCVHDDESGLSLVGKPALQALLHHCHFYEHLNQMIKHCYLNGHTFDVRDNFASWTPQNYSYGLDDTVLFWRAPSNLSNGSQGSQSTSTTTIFPLSPSVGSEIEQVPVPPISTTSVPDTRLISQGHTDIIKTTSPSPEHSRLSAVLNEQYAIVTPPLMSAVCGLLSNLLFVAPKETAFSLNQTHTLTALNSIVSADFIERCVLDLKALQPMLHHTENLKSQLSFLLEYVSSFSGLLQSCLMVDSNLVIQEELLKPLLANTFFVLSMRFNTRQDSELTSTVHQTWADLFAFVVTLLRKSGPICFPSVITALGKNWTAIFETVSECVHLSVSAPHLYSSCLQFLSVLFAEEGKNHLHEEPSSILPSLLDEISSSGYRLCELLLKSYEGKSSDDVLRRVCVAALMSLLAVSKSAQNHALEVDLIGSCMEQMKHCHAQLNLDYLRPGKTANKKKEDGLIKELKIVTQLLRNCLYQNEKCKAAALEAHLVPVLHSLWPWILMDDPLMQAVLHLLCVYTADYPAGGASLCCVVASVNVMPTSQRGPSSNSLMYNIVKLASQLSSENSTVQQMAFTLLSNLVVTHDCKGVMQKSNFLQNFLSLSLPKGGSKSLGTLANLWLKLLLNMSFSEDGQQMIMRLNGSLDLLLEMSKHKQKGMLPMALLVLHNLCFHAASKPKILANDKAVSILATCLESDHTIQQKIGASALWALLHNYQKAKVILKNPSVKRRVEDAVSLTKKIGMEQEENELTAYYLKCLANLSQLLNS</sequence>
<dbReference type="InterPro" id="IPR016024">
    <property type="entry name" value="ARM-type_fold"/>
</dbReference>
<keyword evidence="5" id="KW-1185">Reference proteome</keyword>